<dbReference type="PROSITE" id="PS50041">
    <property type="entry name" value="C_TYPE_LECTIN_2"/>
    <property type="match status" value="1"/>
</dbReference>
<evidence type="ECO:0000256" key="2">
    <source>
        <dbReference type="SAM" id="SignalP"/>
    </source>
</evidence>
<evidence type="ECO:0000256" key="1">
    <source>
        <dbReference type="ARBA" id="ARBA00022737"/>
    </source>
</evidence>
<dbReference type="Gene3D" id="2.60.40.10">
    <property type="entry name" value="Immunoglobulins"/>
    <property type="match status" value="5"/>
</dbReference>
<dbReference type="Ensembl" id="ENSATET00000039969.2">
    <property type="protein sequence ID" value="ENSATEP00000070499.1"/>
    <property type="gene ID" value="ENSATEG00000025332.2"/>
</dbReference>
<dbReference type="Pfam" id="PF00041">
    <property type="entry name" value="fn3"/>
    <property type="match status" value="5"/>
</dbReference>
<feature type="domain" description="Fibronectin type-III" evidence="4">
    <location>
        <begin position="238"/>
        <end position="326"/>
    </location>
</feature>
<keyword evidence="1" id="KW-0677">Repeat</keyword>
<sequence>MGKLLLLILTWALMLMHSAAEPLFFHNDSTLTWDEARSYCQVCFKDLVTVTPKYSAIIAHNVTSDYWIGLRKNSTGNSSSLSWSRWANGDRLTFQNWYPGWPVFKSPVPKIDCCSCSCTCPLATTPPTTTYTTPDVTNTSETLENMSSYTNVTGLNTAGTSGASISGLLPTSIPTLSATVAPIPVEATCGKTPIPVPDLPDPNANYIEDSCVAMLSIGAWVEKNCTDLLPFICYEDRFSGKVSVDNVTANSALLTWLPGPGVINYYRLEVTNLTGGNMLTQNMGLTLKYSLGDLSAGYKYTVTVFAVKCGRDIDDPQKTSFYTIPNKVVKLSVTMQTNTSITLSWDRPEGNVDLYRVQYNGTEQNTSMKIVNTSGMEIDRLNPATLYKFSVWAGVNDISKWSDESTVNEYTKPGTVSDLMVSDNTDISLNLSWSRLPGEISGYRVVATNDSNYIFNATVVKQPPFKIEPLPPGTKITVNVTAQVNGSLEGGTVQVVSYTAPGPVSNLTLSSTNSSLTAHWIRTADNFSSFTVELQLDGGPVIKTANTSDPYTTFTGLKTAAKYGVTVYSVSGGLRSPPVNSSIFTLPSPPSNPSVVSNTSSQITFQWIAPQNIATAEYSVRLNSSFWTQTWSAVVNNKTSYMFNNLTSGTKYQFEVRTKAGDLLSDPVSLTAYTDAQLQSISFSMLCSSAQPLHCDNDTIREKVFQKLNARLIQLLGDSVVWSITKQQSENV</sequence>
<dbReference type="Proteomes" id="UP000265040">
    <property type="component" value="Chromosome 18"/>
</dbReference>
<feature type="chain" id="PRO_5031318111" evidence="2">
    <location>
        <begin position="21"/>
        <end position="732"/>
    </location>
</feature>
<dbReference type="AlphaFoldDB" id="A0A7N6C1Z4"/>
<dbReference type="InParanoid" id="A0A7N6C1Z4"/>
<dbReference type="SMART" id="SM00060">
    <property type="entry name" value="FN3"/>
    <property type="match status" value="5"/>
</dbReference>
<reference evidence="5" key="2">
    <citation type="submission" date="2025-08" db="UniProtKB">
        <authorList>
            <consortium name="Ensembl"/>
        </authorList>
    </citation>
    <scope>IDENTIFICATION</scope>
</reference>
<evidence type="ECO:0000313" key="6">
    <source>
        <dbReference type="Proteomes" id="UP000265040"/>
    </source>
</evidence>
<evidence type="ECO:0000259" key="3">
    <source>
        <dbReference type="PROSITE" id="PS50041"/>
    </source>
</evidence>
<dbReference type="PANTHER" id="PTHR46708">
    <property type="entry name" value="TENASCIN"/>
    <property type="match status" value="1"/>
</dbReference>
<evidence type="ECO:0000259" key="4">
    <source>
        <dbReference type="PROSITE" id="PS50853"/>
    </source>
</evidence>
<accession>A0A7N6C1Z4</accession>
<dbReference type="PANTHER" id="PTHR46708:SF11">
    <property type="entry name" value="RECEPTOR-TYPE TYROSINE-PROTEIN PHOSPHATASE ETA-LIKE"/>
    <property type="match status" value="1"/>
</dbReference>
<feature type="domain" description="C-type lectin" evidence="3">
    <location>
        <begin position="24"/>
        <end position="113"/>
    </location>
</feature>
<dbReference type="InterPro" id="IPR016187">
    <property type="entry name" value="CTDL_fold"/>
</dbReference>
<dbReference type="InterPro" id="IPR050991">
    <property type="entry name" value="ECM_Regulatory_Proteins"/>
</dbReference>
<evidence type="ECO:0000313" key="5">
    <source>
        <dbReference type="Ensembl" id="ENSATEP00000070499.1"/>
    </source>
</evidence>
<organism evidence="5 6">
    <name type="scientific">Anabas testudineus</name>
    <name type="common">Climbing perch</name>
    <name type="synonym">Anthias testudineus</name>
    <dbReference type="NCBI Taxonomy" id="64144"/>
    <lineage>
        <taxon>Eukaryota</taxon>
        <taxon>Metazoa</taxon>
        <taxon>Chordata</taxon>
        <taxon>Craniata</taxon>
        <taxon>Vertebrata</taxon>
        <taxon>Euteleostomi</taxon>
        <taxon>Actinopterygii</taxon>
        <taxon>Neopterygii</taxon>
        <taxon>Teleostei</taxon>
        <taxon>Neoteleostei</taxon>
        <taxon>Acanthomorphata</taxon>
        <taxon>Anabantaria</taxon>
        <taxon>Anabantiformes</taxon>
        <taxon>Anabantoidei</taxon>
        <taxon>Anabantidae</taxon>
        <taxon>Anabas</taxon>
    </lineage>
</organism>
<gene>
    <name evidence="5" type="primary">PTPRB</name>
</gene>
<dbReference type="InterPro" id="IPR036116">
    <property type="entry name" value="FN3_sf"/>
</dbReference>
<dbReference type="SUPFAM" id="SSF56436">
    <property type="entry name" value="C-type lectin-like"/>
    <property type="match status" value="1"/>
</dbReference>
<dbReference type="CDD" id="cd00063">
    <property type="entry name" value="FN3"/>
    <property type="match status" value="5"/>
</dbReference>
<dbReference type="SUPFAM" id="SSF49265">
    <property type="entry name" value="Fibronectin type III"/>
    <property type="match status" value="3"/>
</dbReference>
<feature type="signal peptide" evidence="2">
    <location>
        <begin position="1"/>
        <end position="20"/>
    </location>
</feature>
<dbReference type="CDD" id="cd00037">
    <property type="entry name" value="CLECT"/>
    <property type="match status" value="1"/>
</dbReference>
<feature type="domain" description="Fibronectin type-III" evidence="4">
    <location>
        <begin position="327"/>
        <end position="414"/>
    </location>
</feature>
<feature type="domain" description="Fibronectin type-III" evidence="4">
    <location>
        <begin position="589"/>
        <end position="678"/>
    </location>
</feature>
<dbReference type="InterPro" id="IPR013783">
    <property type="entry name" value="Ig-like_fold"/>
</dbReference>
<dbReference type="OrthoDB" id="10253954at2759"/>
<reference evidence="5" key="3">
    <citation type="submission" date="2025-09" db="UniProtKB">
        <authorList>
            <consortium name="Ensembl"/>
        </authorList>
    </citation>
    <scope>IDENTIFICATION</scope>
</reference>
<dbReference type="GeneTree" id="ENSGT00940000168324"/>
<dbReference type="InterPro" id="IPR003961">
    <property type="entry name" value="FN3_dom"/>
</dbReference>
<dbReference type="InterPro" id="IPR016186">
    <property type="entry name" value="C-type_lectin-like/link_sf"/>
</dbReference>
<keyword evidence="6" id="KW-1185">Reference proteome</keyword>
<name>A0A7N6C1Z4_ANATE</name>
<dbReference type="Gene3D" id="3.10.100.10">
    <property type="entry name" value="Mannose-Binding Protein A, subunit A"/>
    <property type="match status" value="1"/>
</dbReference>
<feature type="domain" description="Fibronectin type-III" evidence="4">
    <location>
        <begin position="415"/>
        <end position="503"/>
    </location>
</feature>
<reference evidence="5" key="1">
    <citation type="submission" date="2021-04" db="EMBL/GenBank/DDBJ databases">
        <authorList>
            <consortium name="Wellcome Sanger Institute Data Sharing"/>
        </authorList>
    </citation>
    <scope>NUCLEOTIDE SEQUENCE [LARGE SCALE GENOMIC DNA]</scope>
</reference>
<proteinExistence type="predicted"/>
<dbReference type="InterPro" id="IPR001304">
    <property type="entry name" value="C-type_lectin-like"/>
</dbReference>
<keyword evidence="2" id="KW-0732">Signal</keyword>
<protein>
    <submittedName>
        <fullName evidence="5">Uncharacterized protein</fullName>
    </submittedName>
</protein>
<dbReference type="PROSITE" id="PS50853">
    <property type="entry name" value="FN3"/>
    <property type="match status" value="4"/>
</dbReference>